<evidence type="ECO:0000259" key="1">
    <source>
        <dbReference type="Pfam" id="PF11706"/>
    </source>
</evidence>
<reference evidence="2" key="1">
    <citation type="journal article" date="2014" name="Int. J. Syst. Evol. Microbiol.">
        <title>Complete genome sequence of Corynebacterium casei LMG S-19264T (=DSM 44701T), isolated from a smear-ripened cheese.</title>
        <authorList>
            <consortium name="US DOE Joint Genome Institute (JGI-PGF)"/>
            <person name="Walter F."/>
            <person name="Albersmeier A."/>
            <person name="Kalinowski J."/>
            <person name="Ruckert C."/>
        </authorList>
    </citation>
    <scope>NUCLEOTIDE SEQUENCE</scope>
    <source>
        <strain evidence="2">JCM 5069</strain>
    </source>
</reference>
<dbReference type="InterPro" id="IPR021005">
    <property type="entry name" value="Znf_CGNR"/>
</dbReference>
<dbReference type="InterPro" id="IPR010852">
    <property type="entry name" value="ABATE"/>
</dbReference>
<protein>
    <recommendedName>
        <fullName evidence="1">Zinc finger CGNR domain-containing protein</fullName>
    </recommendedName>
</protein>
<dbReference type="InterPro" id="IPR023286">
    <property type="entry name" value="ABATE_dom_sf"/>
</dbReference>
<proteinExistence type="predicted"/>
<dbReference type="RefSeq" id="WP_189936264.1">
    <property type="nucleotide sequence ID" value="NZ_BNCD01000018.1"/>
</dbReference>
<evidence type="ECO:0000313" key="2">
    <source>
        <dbReference type="EMBL" id="GHH85379.1"/>
    </source>
</evidence>
<dbReference type="Pfam" id="PF07336">
    <property type="entry name" value="ABATE"/>
    <property type="match status" value="1"/>
</dbReference>
<dbReference type="Proteomes" id="UP000603708">
    <property type="component" value="Unassembled WGS sequence"/>
</dbReference>
<dbReference type="EMBL" id="BNCD01000018">
    <property type="protein sequence ID" value="GHH85379.1"/>
    <property type="molecule type" value="Genomic_DNA"/>
</dbReference>
<sequence>MGQVEVTGELPLLGEPLPVELMNTVHLDRGGDGYDVVGDAARAGAWLDAVGHRLSPATGGHPSPGGGWGDERTGRRLRELRDALRSLAAEVTQAPPELFLVGPSSAHDEAVEIVNRLSGLGRLRPELAWPAGAEPARRFGSAAALGDRAVSLIAQEAVELFAGPQRARLRACLAPNCDRYFVKAHARREWCTSACGNRARVARHYRRHHAETRRSGGAAGGPHG</sequence>
<keyword evidence="3" id="KW-1185">Reference proteome</keyword>
<dbReference type="PANTHER" id="PTHR35525">
    <property type="entry name" value="BLL6575 PROTEIN"/>
    <property type="match status" value="1"/>
</dbReference>
<evidence type="ECO:0000313" key="3">
    <source>
        <dbReference type="Proteomes" id="UP000603708"/>
    </source>
</evidence>
<dbReference type="Pfam" id="PF11706">
    <property type="entry name" value="zf-CGNR"/>
    <property type="match status" value="1"/>
</dbReference>
<comment type="caution">
    <text evidence="2">The sequence shown here is derived from an EMBL/GenBank/DDBJ whole genome shotgun (WGS) entry which is preliminary data.</text>
</comment>
<dbReference type="SUPFAM" id="SSF160904">
    <property type="entry name" value="Jann2411-like"/>
    <property type="match status" value="1"/>
</dbReference>
<dbReference type="Gene3D" id="1.10.3300.10">
    <property type="entry name" value="Jann2411-like domain"/>
    <property type="match status" value="1"/>
</dbReference>
<gene>
    <name evidence="2" type="ORF">GCM10018793_53150</name>
</gene>
<feature type="domain" description="Zinc finger CGNR" evidence="1">
    <location>
        <begin position="168"/>
        <end position="208"/>
    </location>
</feature>
<dbReference type="AlphaFoldDB" id="A0A919GJM1"/>
<reference evidence="2" key="2">
    <citation type="submission" date="2020-09" db="EMBL/GenBank/DDBJ databases">
        <authorList>
            <person name="Sun Q."/>
            <person name="Ohkuma M."/>
        </authorList>
    </citation>
    <scope>NUCLEOTIDE SEQUENCE</scope>
    <source>
        <strain evidence="2">JCM 5069</strain>
    </source>
</reference>
<accession>A0A919GJM1</accession>
<dbReference type="PANTHER" id="PTHR35525:SF3">
    <property type="entry name" value="BLL6575 PROTEIN"/>
    <property type="match status" value="1"/>
</dbReference>
<organism evidence="2 3">
    <name type="scientific">Streptomyces sulfonofaciens</name>
    <dbReference type="NCBI Taxonomy" id="68272"/>
    <lineage>
        <taxon>Bacteria</taxon>
        <taxon>Bacillati</taxon>
        <taxon>Actinomycetota</taxon>
        <taxon>Actinomycetes</taxon>
        <taxon>Kitasatosporales</taxon>
        <taxon>Streptomycetaceae</taxon>
        <taxon>Streptomyces</taxon>
    </lineage>
</organism>
<name>A0A919GJM1_9ACTN</name>